<reference evidence="4" key="2">
    <citation type="submission" date="2020-08" db="EMBL/GenBank/DDBJ databases">
        <title>Plant Genome Project.</title>
        <authorList>
            <person name="Zhang R.-G."/>
        </authorList>
    </citation>
    <scope>NUCLEOTIDE SEQUENCE</scope>
    <source>
        <strain evidence="4">Huo1</strain>
        <tissue evidence="4">Leaf</tissue>
    </source>
</reference>
<evidence type="ECO:0000313" key="4">
    <source>
        <dbReference type="EMBL" id="KAG6408068.1"/>
    </source>
</evidence>
<evidence type="ECO:0000256" key="1">
    <source>
        <dbReference type="SAM" id="MobiDB-lite"/>
    </source>
</evidence>
<organism evidence="4">
    <name type="scientific">Salvia splendens</name>
    <name type="common">Scarlet sage</name>
    <dbReference type="NCBI Taxonomy" id="180675"/>
    <lineage>
        <taxon>Eukaryota</taxon>
        <taxon>Viridiplantae</taxon>
        <taxon>Streptophyta</taxon>
        <taxon>Embryophyta</taxon>
        <taxon>Tracheophyta</taxon>
        <taxon>Spermatophyta</taxon>
        <taxon>Magnoliopsida</taxon>
        <taxon>eudicotyledons</taxon>
        <taxon>Gunneridae</taxon>
        <taxon>Pentapetalae</taxon>
        <taxon>asterids</taxon>
        <taxon>lamiids</taxon>
        <taxon>Lamiales</taxon>
        <taxon>Lamiaceae</taxon>
        <taxon>Nepetoideae</taxon>
        <taxon>Mentheae</taxon>
        <taxon>Salviinae</taxon>
        <taxon>Salvia</taxon>
        <taxon>Salvia subgen. Calosphace</taxon>
        <taxon>core Calosphace</taxon>
    </lineage>
</organism>
<dbReference type="EMBL" id="PNBA02000011">
    <property type="protein sequence ID" value="KAG6408068.1"/>
    <property type="molecule type" value="Genomic_DNA"/>
</dbReference>
<comment type="caution">
    <text evidence="4">The sequence shown here is derived from an EMBL/GenBank/DDBJ whole genome shotgun (WGS) entry which is preliminary data.</text>
</comment>
<sequence length="304" mass="33594">MATSSTQDVVTSTAAKPSLPTIRAFVSLILLLYLSHIWGFPVRQNFDSSISEEGARRDDFTIQFHHGGKMVNDGGMQIYIGGDETFKSHFDADRFGYFDLIDEIKQLGYAEWSRVAFTVPKSMKKIDIKDDNDVMLMLSYLDLGICVLDVYVVGGELGEAHVADSVGGEHADDGVNETHFEEVEGSVGGEHANDGVGETEVEYYGGDEDDSEDGDGLGKDEPEGEEDGPSLEKGGEGEDEQYEDWDEFDDGSYIPSTDRDNDTDYSSLDGFISEDDEHIEARDKFKKSNLRVITDDLFNGIVLN</sequence>
<keyword evidence="2" id="KW-1133">Transmembrane helix</keyword>
<protein>
    <recommendedName>
        <fullName evidence="3">PB1-like domain-containing protein</fullName>
    </recommendedName>
</protein>
<reference evidence="4" key="1">
    <citation type="submission" date="2018-01" db="EMBL/GenBank/DDBJ databases">
        <authorList>
            <person name="Mao J.F."/>
        </authorList>
    </citation>
    <scope>NUCLEOTIDE SEQUENCE</scope>
    <source>
        <strain evidence="4">Huo1</strain>
        <tissue evidence="4">Leaf</tissue>
    </source>
</reference>
<evidence type="ECO:0000313" key="5">
    <source>
        <dbReference type="Proteomes" id="UP000298416"/>
    </source>
</evidence>
<gene>
    <name evidence="4" type="ORF">SASPL_131070</name>
</gene>
<name>A0A8X8X769_SALSN</name>
<accession>A0A8X8X769</accession>
<feature type="region of interest" description="Disordered" evidence="1">
    <location>
        <begin position="183"/>
        <end position="269"/>
    </location>
</feature>
<dbReference type="Pfam" id="PF26130">
    <property type="entry name" value="PB1-like"/>
    <property type="match status" value="1"/>
</dbReference>
<dbReference type="AlphaFoldDB" id="A0A8X8X769"/>
<feature type="domain" description="PB1-like" evidence="3">
    <location>
        <begin position="58"/>
        <end position="152"/>
    </location>
</feature>
<proteinExistence type="predicted"/>
<keyword evidence="5" id="KW-1185">Reference proteome</keyword>
<dbReference type="InterPro" id="IPR058594">
    <property type="entry name" value="PB1-like_dom_pln"/>
</dbReference>
<feature type="compositionally biased region" description="Acidic residues" evidence="1">
    <location>
        <begin position="237"/>
        <end position="250"/>
    </location>
</feature>
<keyword evidence="2" id="KW-0812">Transmembrane</keyword>
<feature type="transmembrane region" description="Helical" evidence="2">
    <location>
        <begin position="20"/>
        <end position="40"/>
    </location>
</feature>
<evidence type="ECO:0000256" key="2">
    <source>
        <dbReference type="SAM" id="Phobius"/>
    </source>
</evidence>
<keyword evidence="2" id="KW-0472">Membrane</keyword>
<feature type="compositionally biased region" description="Acidic residues" evidence="1">
    <location>
        <begin position="197"/>
        <end position="215"/>
    </location>
</feature>
<evidence type="ECO:0000259" key="3">
    <source>
        <dbReference type="Pfam" id="PF26130"/>
    </source>
</evidence>
<dbReference type="Proteomes" id="UP000298416">
    <property type="component" value="Unassembled WGS sequence"/>
</dbReference>